<name>A0A1X7TSL6_AMPQE</name>
<dbReference type="eggNOG" id="ENOG502SJ08">
    <property type="taxonomic scope" value="Eukaryota"/>
</dbReference>
<evidence type="ECO:0000313" key="1">
    <source>
        <dbReference type="EnsemblMetazoa" id="Aqu2.1.18095_001"/>
    </source>
</evidence>
<protein>
    <submittedName>
        <fullName evidence="1">Uncharacterized protein</fullName>
    </submittedName>
</protein>
<organism evidence="1">
    <name type="scientific">Amphimedon queenslandica</name>
    <name type="common">Sponge</name>
    <dbReference type="NCBI Taxonomy" id="400682"/>
    <lineage>
        <taxon>Eukaryota</taxon>
        <taxon>Metazoa</taxon>
        <taxon>Porifera</taxon>
        <taxon>Demospongiae</taxon>
        <taxon>Heteroscleromorpha</taxon>
        <taxon>Haplosclerida</taxon>
        <taxon>Niphatidae</taxon>
        <taxon>Amphimedon</taxon>
    </lineage>
</organism>
<dbReference type="EnsemblMetazoa" id="Aqu2.1.18095_001">
    <property type="protein sequence ID" value="Aqu2.1.18095_001"/>
    <property type="gene ID" value="Aqu2.1.18095"/>
</dbReference>
<dbReference type="AlphaFoldDB" id="A0A1X7TSL6"/>
<dbReference type="InParanoid" id="A0A1X7TSL6"/>
<proteinExistence type="predicted"/>
<accession>A0A1X7TSL6</accession>
<dbReference type="OrthoDB" id="5981853at2759"/>
<sequence>MRVRECLDTDKKRLIDVACERGASAWLSALPLADHGFDLHKGSFRDSVCIRYGWQLQNLPSSCVCDSPFTVDHALSCPMGGFPTLRHNELRDLTASLLDDVCSNVSREPPLQPLSGESITASTVDGDEARADIAVDGFWGISHQRAFFDVSVVNPFSESYKGLTLPAVYKKVENRKKRKYDDRIRNVEHGCFSPLVFSTNGGLAPAWPQYQTLYSDALL</sequence>
<reference evidence="1" key="1">
    <citation type="submission" date="2017-05" db="UniProtKB">
        <authorList>
            <consortium name="EnsemblMetazoa"/>
        </authorList>
    </citation>
    <scope>IDENTIFICATION</scope>
</reference>